<accession>A0A5C1Q8K7</accession>
<dbReference type="Proteomes" id="UP000323824">
    <property type="component" value="Chromosome"/>
</dbReference>
<dbReference type="RefSeq" id="WP_149566559.1">
    <property type="nucleotide sequence ID" value="NZ_CP035807.1"/>
</dbReference>
<dbReference type="EMBL" id="CP035807">
    <property type="protein sequence ID" value="QEN03299.1"/>
    <property type="molecule type" value="Genomic_DNA"/>
</dbReference>
<proteinExistence type="predicted"/>
<evidence type="ECO:0008006" key="3">
    <source>
        <dbReference type="Google" id="ProtNLM"/>
    </source>
</evidence>
<sequence length="602" mass="69488">MLRSSNITTYTDILTPPEGYETEQALGLTFSMDLTMVLACAVSLFLSKEILEDIKGERYDVITALSEAKEKLRIYGHYGRIKVPETFSPVFTLLEPCIKSVRNKKGSFHPKVWLIKFNCKNSNEKIYRLIVMSKNITDTNNWDVTYHADGKIKTGNYNESLITFLNSFTHDSKDKKFISNIVKELEQVQFKNPDDISKVLFHGFPNDNFSFPNKMQNTVIISPFLSEEKLTEIKNCSDGVIYLLSKDDALNKINTNTLDKFKCYTLKDEIIDGLSLLDEITNNDINNLIKMDLHAKCYLWEKGSHTHIILGSNNCTNSAFSQNQEAAIEMVAHRDKIKIENILETLIDNTVYKINDYKDKEEEIKLFSPYIRSDEIIKDDSENIKQADQIRRLLEVSPLSGIITKDKESDSYTIEFTSNLSIPDKYSNWCVEVALVTNKSVKKILDKQVLFDNLELDSLTSFIIISIKNKDYNKYRYLVKVEYKNYSDYFSKMENRIVSEIFNSTNKLINYITWLLQCDPESSNDLPIFVETSEGFGSKNGVEFNIPLYESLILVAAKEPKKLQKIDHVISILESNNNIPEDELKIIEQFWKPFKKYIKGIK</sequence>
<evidence type="ECO:0000313" key="1">
    <source>
        <dbReference type="EMBL" id="QEN03299.1"/>
    </source>
</evidence>
<gene>
    <name evidence="1" type="ORF">EW093_00780</name>
</gene>
<name>A0A5C1Q8K7_9SPIO</name>
<evidence type="ECO:0000313" key="2">
    <source>
        <dbReference type="Proteomes" id="UP000323824"/>
    </source>
</evidence>
<reference evidence="1 2" key="2">
    <citation type="submission" date="2019-09" db="EMBL/GenBank/DDBJ databases">
        <title>Complete Genome Sequence and Methylome Analysis of free living Spirochaetas.</title>
        <authorList>
            <person name="Leshcheva N."/>
            <person name="Mikheeva N."/>
        </authorList>
    </citation>
    <scope>NUCLEOTIDE SEQUENCE [LARGE SCALE GENOMIC DNA]</scope>
    <source>
        <strain evidence="1 2">P</strain>
    </source>
</reference>
<protein>
    <recommendedName>
        <fullName evidence="3">PLD phosphodiesterase domain-containing protein</fullName>
    </recommendedName>
</protein>
<dbReference type="InterPro" id="IPR059166">
    <property type="entry name" value="PLD-like_cat"/>
</dbReference>
<organism evidence="1 2">
    <name type="scientific">Thiospirochaeta perfilievii</name>
    <dbReference type="NCBI Taxonomy" id="252967"/>
    <lineage>
        <taxon>Bacteria</taxon>
        <taxon>Pseudomonadati</taxon>
        <taxon>Spirochaetota</taxon>
        <taxon>Spirochaetia</taxon>
        <taxon>Spirochaetales</taxon>
        <taxon>Spirochaetaceae</taxon>
        <taxon>Thiospirochaeta</taxon>
    </lineage>
</organism>
<dbReference type="KEGG" id="sper:EW093_00780"/>
<reference evidence="1 2" key="1">
    <citation type="submission" date="2019-02" db="EMBL/GenBank/DDBJ databases">
        <authorList>
            <person name="Fomenkov A."/>
            <person name="Dubinina G."/>
            <person name="Grabovich M."/>
            <person name="Vincze T."/>
            <person name="Roberts R.J."/>
        </authorList>
    </citation>
    <scope>NUCLEOTIDE SEQUENCE [LARGE SCALE GENOMIC DNA]</scope>
    <source>
        <strain evidence="1 2">P</strain>
    </source>
</reference>
<dbReference type="Gene3D" id="3.30.870.10">
    <property type="entry name" value="Endonuclease Chain A"/>
    <property type="match status" value="1"/>
</dbReference>
<dbReference type="CDD" id="cd09176">
    <property type="entry name" value="PLDc_unchar6"/>
    <property type="match status" value="1"/>
</dbReference>
<dbReference type="OrthoDB" id="369674at2"/>
<keyword evidence="2" id="KW-1185">Reference proteome</keyword>
<dbReference type="AlphaFoldDB" id="A0A5C1Q8K7"/>